<keyword evidence="10" id="KW-1185">Reference proteome</keyword>
<proteinExistence type="inferred from homology"/>
<keyword evidence="6 8" id="KW-1133">Transmembrane helix</keyword>
<accession>A0A1M8A6V0</accession>
<dbReference type="GO" id="GO:0005774">
    <property type="term" value="C:vacuolar membrane"/>
    <property type="evidence" value="ECO:0007669"/>
    <property type="project" value="UniProtKB-SubCell"/>
</dbReference>
<keyword evidence="5" id="KW-0029">Amino-acid transport</keyword>
<organism evidence="9 10">
    <name type="scientific">Malassezia sympodialis (strain ATCC 42132)</name>
    <name type="common">Atopic eczema-associated yeast</name>
    <dbReference type="NCBI Taxonomy" id="1230383"/>
    <lineage>
        <taxon>Eukaryota</taxon>
        <taxon>Fungi</taxon>
        <taxon>Dikarya</taxon>
        <taxon>Basidiomycota</taxon>
        <taxon>Ustilaginomycotina</taxon>
        <taxon>Malasseziomycetes</taxon>
        <taxon>Malasseziales</taxon>
        <taxon>Malasseziaceae</taxon>
        <taxon>Malassezia</taxon>
    </lineage>
</organism>
<dbReference type="Proteomes" id="UP000186303">
    <property type="component" value="Chromosome 4"/>
</dbReference>
<evidence type="ECO:0000256" key="7">
    <source>
        <dbReference type="ARBA" id="ARBA00023136"/>
    </source>
</evidence>
<protein>
    <recommendedName>
        <fullName evidence="8">Protein BTN</fullName>
    </recommendedName>
</protein>
<dbReference type="OrthoDB" id="5965864at2759"/>
<evidence type="ECO:0000256" key="3">
    <source>
        <dbReference type="ARBA" id="ARBA00022448"/>
    </source>
</evidence>
<keyword evidence="8" id="KW-0926">Vacuole</keyword>
<reference evidence="10" key="1">
    <citation type="journal article" date="2017" name="Nucleic Acids Res.">
        <title>Proteogenomics produces comprehensive and highly accurate protein-coding gene annotation in a complete genome assembly of Malassezia sympodialis.</title>
        <authorList>
            <person name="Zhu Y."/>
            <person name="Engstroem P.G."/>
            <person name="Tellgren-Roth C."/>
            <person name="Baudo C.D."/>
            <person name="Kennell J.C."/>
            <person name="Sun S."/>
            <person name="Billmyre R.B."/>
            <person name="Schroeder M.S."/>
            <person name="Andersson A."/>
            <person name="Holm T."/>
            <person name="Sigurgeirsson B."/>
            <person name="Wu G."/>
            <person name="Sankaranarayanan S.R."/>
            <person name="Siddharthan R."/>
            <person name="Sanyal K."/>
            <person name="Lundeberg J."/>
            <person name="Nystedt B."/>
            <person name="Boekhout T."/>
            <person name="Dawson T.L. Jr."/>
            <person name="Heitman J."/>
            <person name="Scheynius A."/>
            <person name="Lehtioe J."/>
        </authorList>
    </citation>
    <scope>NUCLEOTIDE SEQUENCE [LARGE SCALE GENOMIC DNA]</scope>
    <source>
        <strain evidence="10">ATCC 42132</strain>
    </source>
</reference>
<feature type="transmembrane region" description="Helical" evidence="8">
    <location>
        <begin position="61"/>
        <end position="82"/>
    </location>
</feature>
<evidence type="ECO:0000256" key="8">
    <source>
        <dbReference type="RuleBase" id="RU361113"/>
    </source>
</evidence>
<evidence type="ECO:0000313" key="10">
    <source>
        <dbReference type="Proteomes" id="UP000186303"/>
    </source>
</evidence>
<dbReference type="AlphaFoldDB" id="A0A1M8A6V0"/>
<feature type="transmembrane region" description="Helical" evidence="8">
    <location>
        <begin position="418"/>
        <end position="438"/>
    </location>
</feature>
<evidence type="ECO:0000313" key="9">
    <source>
        <dbReference type="EMBL" id="SHO78206.1"/>
    </source>
</evidence>
<dbReference type="OMA" id="WLCNWQV"/>
<feature type="transmembrane region" description="Helical" evidence="8">
    <location>
        <begin position="180"/>
        <end position="201"/>
    </location>
</feature>
<evidence type="ECO:0000256" key="2">
    <source>
        <dbReference type="ARBA" id="ARBA00007467"/>
    </source>
</evidence>
<evidence type="ECO:0000256" key="6">
    <source>
        <dbReference type="ARBA" id="ARBA00022989"/>
    </source>
</evidence>
<dbReference type="PANTHER" id="PTHR10981:SF0">
    <property type="entry name" value="BATTENIN"/>
    <property type="match status" value="1"/>
</dbReference>
<dbReference type="GO" id="GO:0051453">
    <property type="term" value="P:regulation of intracellular pH"/>
    <property type="evidence" value="ECO:0007669"/>
    <property type="project" value="TreeGrafter"/>
</dbReference>
<dbReference type="EMBL" id="LT671824">
    <property type="protein sequence ID" value="SHO78206.1"/>
    <property type="molecule type" value="Genomic_DNA"/>
</dbReference>
<name>A0A1M8A6V0_MALS4</name>
<dbReference type="SUPFAM" id="SSF103473">
    <property type="entry name" value="MFS general substrate transporter"/>
    <property type="match status" value="1"/>
</dbReference>
<dbReference type="GO" id="GO:0006865">
    <property type="term" value="P:amino acid transport"/>
    <property type="evidence" value="ECO:0007669"/>
    <property type="project" value="UniProtKB-KW"/>
</dbReference>
<evidence type="ECO:0000256" key="1">
    <source>
        <dbReference type="ARBA" id="ARBA00004127"/>
    </source>
</evidence>
<dbReference type="InterPro" id="IPR036259">
    <property type="entry name" value="MFS_trans_sf"/>
</dbReference>
<feature type="transmembrane region" description="Helical" evidence="8">
    <location>
        <begin position="94"/>
        <end position="112"/>
    </location>
</feature>
<comment type="subcellular location">
    <subcellularLocation>
        <location evidence="1">Endomembrane system</location>
        <topology evidence="1">Multi-pass membrane protein</topology>
    </subcellularLocation>
    <subcellularLocation>
        <location evidence="8">Vacuole membrane</location>
        <topology evidence="8">Multi-pass membrane protein</topology>
    </subcellularLocation>
</comment>
<gene>
    <name evidence="9" type="ORF">MSYG_2548</name>
</gene>
<dbReference type="PRINTS" id="PR01315">
    <property type="entry name" value="BATTENIN"/>
</dbReference>
<dbReference type="STRING" id="1230383.A0A1M8A6V0"/>
<dbReference type="VEuPathDB" id="FungiDB:MSYG_2548"/>
<evidence type="ECO:0000256" key="5">
    <source>
        <dbReference type="ARBA" id="ARBA00022970"/>
    </source>
</evidence>
<dbReference type="InterPro" id="IPR003492">
    <property type="entry name" value="Battenin_disease_Cln3"/>
</dbReference>
<feature type="transmembrane region" description="Helical" evidence="8">
    <location>
        <begin position="363"/>
        <end position="383"/>
    </location>
</feature>
<dbReference type="PANTHER" id="PTHR10981">
    <property type="entry name" value="BATTENIN"/>
    <property type="match status" value="1"/>
</dbReference>
<dbReference type="GO" id="GO:0012505">
    <property type="term" value="C:endomembrane system"/>
    <property type="evidence" value="ECO:0007669"/>
    <property type="project" value="UniProtKB-SubCell"/>
</dbReference>
<sequence>MVIQQDSIPLQTMDEGAQTFYPDSNSRKHPRHAIAFFLLGLLNNMMYVVILTAALELLPSQVPTGLLAFANITPALIAKAVFPYWLKGEIQYNGRVWACTCLAFVGMLTIAYMDSLVIRLLGIATASFANGLGEITYLQYATRFPHDITTYTVGWFSSGTGAAGLIGATAWWAVRPLGVKSGLSILAFFSFGTTLAFFVILPHPQIHVRKRASADDTREALIAPENEFSEVEANDGANALSFSHKMRLLKPMLIPYVMPLTCVYFAEYTINQGVAPTLLYNIPDPHQHPLLSFVLKNLRDYYPLYQLTYQTFVFISRSYTSIFSLPAIPTKWMWMPAAVQFALFFLLTSESIFSWFKDSIARSLVIVLVAVEGLAGGSAYVSVMSRIGGIERQRGYQNVALHNQEYEFRMGSVSLGDSLGIVLASIVSIPMQVALCAAQVKRGKELCTQT</sequence>
<feature type="transmembrane region" description="Helical" evidence="8">
    <location>
        <begin position="253"/>
        <end position="270"/>
    </location>
</feature>
<keyword evidence="7 8" id="KW-0472">Membrane</keyword>
<evidence type="ECO:0000256" key="4">
    <source>
        <dbReference type="ARBA" id="ARBA00022692"/>
    </source>
</evidence>
<feature type="transmembrane region" description="Helical" evidence="8">
    <location>
        <begin position="34"/>
        <end position="55"/>
    </location>
</feature>
<feature type="transmembrane region" description="Helical" evidence="8">
    <location>
        <begin position="118"/>
        <end position="140"/>
    </location>
</feature>
<feature type="transmembrane region" description="Helical" evidence="8">
    <location>
        <begin position="333"/>
        <end position="356"/>
    </location>
</feature>
<comment type="similarity">
    <text evidence="2 8">Belongs to the battenin family.</text>
</comment>
<keyword evidence="3" id="KW-0813">Transport</keyword>
<dbReference type="Pfam" id="PF02487">
    <property type="entry name" value="CLN3"/>
    <property type="match status" value="1"/>
</dbReference>
<feature type="transmembrane region" description="Helical" evidence="8">
    <location>
        <begin position="152"/>
        <end position="174"/>
    </location>
</feature>
<keyword evidence="4 8" id="KW-0812">Transmembrane</keyword>